<reference evidence="2 3" key="1">
    <citation type="submission" date="2017-05" db="EMBL/GenBank/DDBJ databases">
        <title>The Genome Sequence of Enterococcus faecium 7H8_DIV0219.</title>
        <authorList>
            <consortium name="The Broad Institute Genomics Platform"/>
            <consortium name="The Broad Institute Genomic Center for Infectious Diseases"/>
            <person name="Earl A."/>
            <person name="Manson A."/>
            <person name="Schwartman J."/>
            <person name="Gilmore M."/>
            <person name="Abouelleil A."/>
            <person name="Cao P."/>
            <person name="Chapman S."/>
            <person name="Cusick C."/>
            <person name="Shea T."/>
            <person name="Young S."/>
            <person name="Neafsey D."/>
            <person name="Nusbaum C."/>
            <person name="Birren B."/>
        </authorList>
    </citation>
    <scope>NUCLEOTIDE SEQUENCE [LARGE SCALE GENOMIC DNA]</scope>
    <source>
        <strain evidence="2 3">7H8_DIV0219</strain>
    </source>
</reference>
<feature type="chain" id="PRO_5012851285" evidence="1">
    <location>
        <begin position="28"/>
        <end position="134"/>
    </location>
</feature>
<gene>
    <name evidence="2" type="ORF">A5810_002320</name>
</gene>
<protein>
    <submittedName>
        <fullName evidence="2">Uncharacterized protein</fullName>
    </submittedName>
</protein>
<dbReference type="Proteomes" id="UP000194885">
    <property type="component" value="Unassembled WGS sequence"/>
</dbReference>
<proteinExistence type="predicted"/>
<dbReference type="EMBL" id="NGKW01000004">
    <property type="protein sequence ID" value="OTN93454.1"/>
    <property type="molecule type" value="Genomic_DNA"/>
</dbReference>
<sequence length="134" mass="15208">MIKNVFLSCYFLLSVAVFLLSNNGVHAEAKDFSYGEDAPSHIVETTIFDFNQMKFITISPQAILTRYWTSGWTTTGNPAPAVAFFQSGAYRGWLGKYREMPVSNGTRGYYEGYFYHHSLPLPILSKINFREGDI</sequence>
<accession>A0A242BD82</accession>
<evidence type="ECO:0000313" key="2">
    <source>
        <dbReference type="EMBL" id="OTN93454.1"/>
    </source>
</evidence>
<organism evidence="2 3">
    <name type="scientific">Enterococcus faecium</name>
    <name type="common">Streptococcus faecium</name>
    <dbReference type="NCBI Taxonomy" id="1352"/>
    <lineage>
        <taxon>Bacteria</taxon>
        <taxon>Bacillati</taxon>
        <taxon>Bacillota</taxon>
        <taxon>Bacilli</taxon>
        <taxon>Lactobacillales</taxon>
        <taxon>Enterococcaceae</taxon>
        <taxon>Enterococcus</taxon>
    </lineage>
</organism>
<feature type="signal peptide" evidence="1">
    <location>
        <begin position="1"/>
        <end position="27"/>
    </location>
</feature>
<keyword evidence="1" id="KW-0732">Signal</keyword>
<name>A0A242BD82_ENTFC</name>
<evidence type="ECO:0000256" key="1">
    <source>
        <dbReference type="SAM" id="SignalP"/>
    </source>
</evidence>
<dbReference type="AlphaFoldDB" id="A0A242BD82"/>
<dbReference type="RefSeq" id="WP_086323623.1">
    <property type="nucleotide sequence ID" value="NZ_NGKW01000004.1"/>
</dbReference>
<comment type="caution">
    <text evidence="2">The sequence shown here is derived from an EMBL/GenBank/DDBJ whole genome shotgun (WGS) entry which is preliminary data.</text>
</comment>
<evidence type="ECO:0000313" key="3">
    <source>
        <dbReference type="Proteomes" id="UP000194885"/>
    </source>
</evidence>